<dbReference type="SUPFAM" id="SSF51735">
    <property type="entry name" value="NAD(P)-binding Rossmann-fold domains"/>
    <property type="match status" value="1"/>
</dbReference>
<proteinExistence type="predicted"/>
<evidence type="ECO:0000256" key="1">
    <source>
        <dbReference type="ARBA" id="ARBA00022857"/>
    </source>
</evidence>
<gene>
    <name evidence="3" type="ordered locus">Sulac_2389</name>
</gene>
<keyword evidence="4" id="KW-1185">Reference proteome</keyword>
<dbReference type="SUPFAM" id="SSF50129">
    <property type="entry name" value="GroES-like"/>
    <property type="match status" value="1"/>
</dbReference>
<dbReference type="PATRIC" id="fig|679936.5.peg.2474"/>
<dbReference type="InterPro" id="IPR020843">
    <property type="entry name" value="ER"/>
</dbReference>
<accession>G8TVD3</accession>
<protein>
    <submittedName>
        <fullName evidence="3">NADPH:quinone reductase</fullName>
        <ecNumber evidence="3">1.6.5.5</ecNumber>
    </submittedName>
</protein>
<organism evidence="3 4">
    <name type="scientific">Sulfobacillus acidophilus (strain ATCC 700253 / DSM 10332 / NAL)</name>
    <dbReference type="NCBI Taxonomy" id="679936"/>
    <lineage>
        <taxon>Bacteria</taxon>
        <taxon>Bacillati</taxon>
        <taxon>Bacillota</taxon>
        <taxon>Clostridia</taxon>
        <taxon>Eubacteriales</taxon>
        <taxon>Clostridiales Family XVII. Incertae Sedis</taxon>
        <taxon>Sulfobacillus</taxon>
    </lineage>
</organism>
<dbReference type="GO" id="GO:0003960">
    <property type="term" value="F:quinone reductase (NADPH) activity"/>
    <property type="evidence" value="ECO:0007669"/>
    <property type="project" value="UniProtKB-EC"/>
</dbReference>
<dbReference type="HOGENOM" id="CLU_026673_3_4_9"/>
<dbReference type="PANTHER" id="PTHR44154:SF1">
    <property type="entry name" value="QUINONE OXIDOREDUCTASE"/>
    <property type="match status" value="1"/>
</dbReference>
<dbReference type="PANTHER" id="PTHR44154">
    <property type="entry name" value="QUINONE OXIDOREDUCTASE"/>
    <property type="match status" value="1"/>
</dbReference>
<dbReference type="Gene3D" id="3.90.180.10">
    <property type="entry name" value="Medium-chain alcohol dehydrogenases, catalytic domain"/>
    <property type="match status" value="1"/>
</dbReference>
<dbReference type="EMBL" id="CP003179">
    <property type="protein sequence ID" value="AEW05852.1"/>
    <property type="molecule type" value="Genomic_DNA"/>
</dbReference>
<dbReference type="Proteomes" id="UP000005439">
    <property type="component" value="Chromosome"/>
</dbReference>
<reference evidence="4" key="1">
    <citation type="submission" date="2011-12" db="EMBL/GenBank/DDBJ databases">
        <title>The complete genome of chromosome of Sulfobacillus acidophilus DSM 10332.</title>
        <authorList>
            <person name="Lucas S."/>
            <person name="Han J."/>
            <person name="Lapidus A."/>
            <person name="Bruce D."/>
            <person name="Goodwin L."/>
            <person name="Pitluck S."/>
            <person name="Peters L."/>
            <person name="Kyrpides N."/>
            <person name="Mavromatis K."/>
            <person name="Ivanova N."/>
            <person name="Mikhailova N."/>
            <person name="Chertkov O."/>
            <person name="Saunders E."/>
            <person name="Detter J.C."/>
            <person name="Tapia R."/>
            <person name="Han C."/>
            <person name="Land M."/>
            <person name="Hauser L."/>
            <person name="Markowitz V."/>
            <person name="Cheng J.-F."/>
            <person name="Hugenholtz P."/>
            <person name="Woyke T."/>
            <person name="Wu D."/>
            <person name="Pukall R."/>
            <person name="Gehrich-Schroeter G."/>
            <person name="Schneider S."/>
            <person name="Klenk H.-P."/>
            <person name="Eisen J.A."/>
        </authorList>
    </citation>
    <scope>NUCLEOTIDE SEQUENCE [LARGE SCALE GENOMIC DNA]</scope>
    <source>
        <strain evidence="4">ATCC 700253 / DSM 10332 / NAL</strain>
    </source>
</reference>
<sequence>MQAAIFETTGDVEVLHVKTVPDPQPGPGEVVVRVEAVGVNRLDLMMREGRVPARPMPHIAGSEVAGTVVAVGAGVTRPLGQRVAVAPYLFCGQCESCLAGHETVCLKGDILGLGSQGGYAEYVVVADHSLIPIPDGVSAEQAAAVTLSTITAWHMLVDKVRIRPGDWVLVWAAGSGVGSAAVQIAKMMGAKVIATAGQPAKVERAMAELGADYGIDYSREDVGLRVRELTQKRGVDVVFEHLGQQTLPTSVRALAREGRIVTCGTLTGNYAEIDVWTLFAKELQIVGSYGGTREDLRQVLQAVAEGRLTPVIDTVWPLTDVQSAHQRMSAREQFGKILLKPTR</sequence>
<keyword evidence="3" id="KW-0560">Oxidoreductase</keyword>
<evidence type="ECO:0000313" key="4">
    <source>
        <dbReference type="Proteomes" id="UP000005439"/>
    </source>
</evidence>
<dbReference type="InterPro" id="IPR013149">
    <property type="entry name" value="ADH-like_C"/>
</dbReference>
<dbReference type="InterPro" id="IPR051603">
    <property type="entry name" value="Zinc-ADH_QOR/CCCR"/>
</dbReference>
<evidence type="ECO:0000259" key="2">
    <source>
        <dbReference type="SMART" id="SM00829"/>
    </source>
</evidence>
<dbReference type="AlphaFoldDB" id="G8TVD3"/>
<dbReference type="InterPro" id="IPR013154">
    <property type="entry name" value="ADH-like_N"/>
</dbReference>
<dbReference type="InterPro" id="IPR011032">
    <property type="entry name" value="GroES-like_sf"/>
</dbReference>
<keyword evidence="1" id="KW-0521">NADP</keyword>
<dbReference type="EC" id="1.6.5.5" evidence="3"/>
<dbReference type="InterPro" id="IPR036291">
    <property type="entry name" value="NAD(P)-bd_dom_sf"/>
</dbReference>
<reference evidence="3 4" key="2">
    <citation type="journal article" date="2012" name="Stand. Genomic Sci.">
        <title>Complete genome sequence of the moderately thermophilic mineral-sulfide-oxidizing firmicute Sulfobacillus acidophilus type strain (NAL(T)).</title>
        <authorList>
            <person name="Anderson I."/>
            <person name="Chertkov O."/>
            <person name="Chen A."/>
            <person name="Saunders E."/>
            <person name="Lapidus A."/>
            <person name="Nolan M."/>
            <person name="Lucas S."/>
            <person name="Hammon N."/>
            <person name="Deshpande S."/>
            <person name="Cheng J.F."/>
            <person name="Han C."/>
            <person name="Tapia R."/>
            <person name="Goodwin L.A."/>
            <person name="Pitluck S."/>
            <person name="Liolios K."/>
            <person name="Pagani I."/>
            <person name="Ivanova N."/>
            <person name="Mikhailova N."/>
            <person name="Pati A."/>
            <person name="Palaniappan K."/>
            <person name="Land M."/>
            <person name="Pan C."/>
            <person name="Rohde M."/>
            <person name="Pukall R."/>
            <person name="Goker M."/>
            <person name="Detter J.C."/>
            <person name="Woyke T."/>
            <person name="Bristow J."/>
            <person name="Eisen J.A."/>
            <person name="Markowitz V."/>
            <person name="Hugenholtz P."/>
            <person name="Kyrpides N.C."/>
            <person name="Klenk H.P."/>
            <person name="Mavromatis K."/>
        </authorList>
    </citation>
    <scope>NUCLEOTIDE SEQUENCE [LARGE SCALE GENOMIC DNA]</scope>
    <source>
        <strain evidence="4">ATCC 700253 / DSM 10332 / NAL</strain>
    </source>
</reference>
<dbReference type="STRING" id="679936.Sulac_2389"/>
<name>G8TVD3_SULAD</name>
<evidence type="ECO:0000313" key="3">
    <source>
        <dbReference type="EMBL" id="AEW05852.1"/>
    </source>
</evidence>
<dbReference type="Pfam" id="PF00107">
    <property type="entry name" value="ADH_zinc_N"/>
    <property type="match status" value="1"/>
</dbReference>
<feature type="domain" description="Enoyl reductase (ER)" evidence="2">
    <location>
        <begin position="10"/>
        <end position="339"/>
    </location>
</feature>
<dbReference type="Pfam" id="PF08240">
    <property type="entry name" value="ADH_N"/>
    <property type="match status" value="1"/>
</dbReference>
<dbReference type="KEGG" id="sap:Sulac_2389"/>
<dbReference type="SMART" id="SM00829">
    <property type="entry name" value="PKS_ER"/>
    <property type="match status" value="1"/>
</dbReference>